<keyword evidence="4" id="KW-1185">Reference proteome</keyword>
<evidence type="ECO:0000256" key="1">
    <source>
        <dbReference type="SAM" id="MobiDB-lite"/>
    </source>
</evidence>
<evidence type="ECO:0000313" key="3">
    <source>
        <dbReference type="EMBL" id="KAF9462216.1"/>
    </source>
</evidence>
<dbReference type="OrthoDB" id="2744793at2759"/>
<dbReference type="Proteomes" id="UP000807353">
    <property type="component" value="Unassembled WGS sequence"/>
</dbReference>
<reference evidence="3" key="1">
    <citation type="submission" date="2020-11" db="EMBL/GenBank/DDBJ databases">
        <authorList>
            <consortium name="DOE Joint Genome Institute"/>
            <person name="Ahrendt S."/>
            <person name="Riley R."/>
            <person name="Andreopoulos W."/>
            <person name="Labutti K."/>
            <person name="Pangilinan J."/>
            <person name="Ruiz-Duenas F.J."/>
            <person name="Barrasa J.M."/>
            <person name="Sanchez-Garcia M."/>
            <person name="Camarero S."/>
            <person name="Miyauchi S."/>
            <person name="Serrano A."/>
            <person name="Linde D."/>
            <person name="Babiker R."/>
            <person name="Drula E."/>
            <person name="Ayuso-Fernandez I."/>
            <person name="Pacheco R."/>
            <person name="Padilla G."/>
            <person name="Ferreira P."/>
            <person name="Barriuso J."/>
            <person name="Kellner H."/>
            <person name="Castanera R."/>
            <person name="Alfaro M."/>
            <person name="Ramirez L."/>
            <person name="Pisabarro A.G."/>
            <person name="Kuo A."/>
            <person name="Tritt A."/>
            <person name="Lipzen A."/>
            <person name="He G."/>
            <person name="Yan M."/>
            <person name="Ng V."/>
            <person name="Cullen D."/>
            <person name="Martin F."/>
            <person name="Rosso M.-N."/>
            <person name="Henrissat B."/>
            <person name="Hibbett D."/>
            <person name="Martinez A.T."/>
            <person name="Grigoriev I.V."/>
        </authorList>
    </citation>
    <scope>NUCLEOTIDE SEQUENCE</scope>
    <source>
        <strain evidence="3">CBS 247.69</strain>
    </source>
</reference>
<comment type="caution">
    <text evidence="3">The sequence shown here is derived from an EMBL/GenBank/DDBJ whole genome shotgun (WGS) entry which is preliminary data.</text>
</comment>
<feature type="transmembrane region" description="Helical" evidence="2">
    <location>
        <begin position="178"/>
        <end position="202"/>
    </location>
</feature>
<feature type="transmembrane region" description="Helical" evidence="2">
    <location>
        <begin position="146"/>
        <end position="166"/>
    </location>
</feature>
<gene>
    <name evidence="3" type="ORF">BDZ94DRAFT_1237052</name>
</gene>
<dbReference type="EMBL" id="MU150274">
    <property type="protein sequence ID" value="KAF9462216.1"/>
    <property type="molecule type" value="Genomic_DNA"/>
</dbReference>
<keyword evidence="2" id="KW-1133">Transmembrane helix</keyword>
<dbReference type="AlphaFoldDB" id="A0A9P6CDV2"/>
<protein>
    <submittedName>
        <fullName evidence="3">Uncharacterized protein</fullName>
    </submittedName>
</protein>
<organism evidence="3 4">
    <name type="scientific">Collybia nuda</name>
    <dbReference type="NCBI Taxonomy" id="64659"/>
    <lineage>
        <taxon>Eukaryota</taxon>
        <taxon>Fungi</taxon>
        <taxon>Dikarya</taxon>
        <taxon>Basidiomycota</taxon>
        <taxon>Agaricomycotina</taxon>
        <taxon>Agaricomycetes</taxon>
        <taxon>Agaricomycetidae</taxon>
        <taxon>Agaricales</taxon>
        <taxon>Tricholomatineae</taxon>
        <taxon>Clitocybaceae</taxon>
        <taxon>Collybia</taxon>
    </lineage>
</organism>
<accession>A0A9P6CDV2</accession>
<feature type="transmembrane region" description="Helical" evidence="2">
    <location>
        <begin position="223"/>
        <end position="244"/>
    </location>
</feature>
<keyword evidence="2" id="KW-0472">Membrane</keyword>
<proteinExistence type="predicted"/>
<name>A0A9P6CDV2_9AGAR</name>
<sequence length="361" mass="39588">MSSTNEETSDSALLAVLGQSLMFTTVQLVTSAIVYGIFVLLYFQELSSYLKRKHRNWAQNIMFLTSTLTFIMATINEASQISDIGILIHAAFIGYQDLPIAERPPLVDNLVVAPLLLGDWSDPIQFIITDGVVVWRAAGLMQRRKWLMVLPLFLLFASAVIITLGFSEGLVSFLPDNFAEAGFSLSIATNVVATGMFGYIFWIHRRDMVAGLGSHQPTQAERILALLLESGVIFCLVQVLYLILQLSYSLTALEVVFFTIRSLPTEISTACAYAQVINGSLFYGISAIYPTAVISLVNNNRTLNEMYSMDGSPKQSNNGEKSHTTTLLQFAVPRSVTSAGTVPPQAEKMNEADGVRGSTEC</sequence>
<evidence type="ECO:0000313" key="4">
    <source>
        <dbReference type="Proteomes" id="UP000807353"/>
    </source>
</evidence>
<feature type="region of interest" description="Disordered" evidence="1">
    <location>
        <begin position="338"/>
        <end position="361"/>
    </location>
</feature>
<keyword evidence="2" id="KW-0812">Transmembrane</keyword>
<feature type="transmembrane region" description="Helical" evidence="2">
    <location>
        <begin position="20"/>
        <end position="43"/>
    </location>
</feature>
<evidence type="ECO:0000256" key="2">
    <source>
        <dbReference type="SAM" id="Phobius"/>
    </source>
</evidence>